<gene>
    <name evidence="3" type="ORF">CAMP_LOCUS19419</name>
</gene>
<dbReference type="Pfam" id="PF00071">
    <property type="entry name" value="Ras"/>
    <property type="match status" value="1"/>
</dbReference>
<dbReference type="SUPFAM" id="SSF52540">
    <property type="entry name" value="P-loop containing nucleoside triphosphate hydrolases"/>
    <property type="match status" value="1"/>
</dbReference>
<dbReference type="PROSITE" id="PS51419">
    <property type="entry name" value="RAB"/>
    <property type="match status" value="1"/>
</dbReference>
<organism evidence="3 4">
    <name type="scientific">Caenorhabditis angaria</name>
    <dbReference type="NCBI Taxonomy" id="860376"/>
    <lineage>
        <taxon>Eukaryota</taxon>
        <taxon>Metazoa</taxon>
        <taxon>Ecdysozoa</taxon>
        <taxon>Nematoda</taxon>
        <taxon>Chromadorea</taxon>
        <taxon>Rhabditida</taxon>
        <taxon>Rhabditina</taxon>
        <taxon>Rhabditomorpha</taxon>
        <taxon>Rhabditoidea</taxon>
        <taxon>Rhabditidae</taxon>
        <taxon>Peloderinae</taxon>
        <taxon>Caenorhabditis</taxon>
    </lineage>
</organism>
<keyword evidence="1" id="KW-0547">Nucleotide-binding</keyword>
<dbReference type="PANTHER" id="PTHR47977">
    <property type="entry name" value="RAS-RELATED PROTEIN RAB"/>
    <property type="match status" value="1"/>
</dbReference>
<dbReference type="InterPro" id="IPR001806">
    <property type="entry name" value="Small_GTPase"/>
</dbReference>
<evidence type="ECO:0000256" key="1">
    <source>
        <dbReference type="ARBA" id="ARBA00022741"/>
    </source>
</evidence>
<dbReference type="PRINTS" id="PR00449">
    <property type="entry name" value="RASTRNSFRMNG"/>
</dbReference>
<dbReference type="Proteomes" id="UP001152747">
    <property type="component" value="Unassembled WGS sequence"/>
</dbReference>
<accession>A0A9P1J5P8</accession>
<sequence>MFSTESALLNSEHSPIHVTRNRFKILVSGDEKSGKSSFIRRLSENAFSENEQVSKNLLNVVTRAIGGEIVRAELEEVDIQEFLTDDNSIRDWLDVRALILLYNSTSLKSFKVLKEEMPLIQRKLPPNSSITLVGTNADRKTERIVSWKISEEFAEEQGFSLFEISSRTGINCESVLEEVLDSIIEREFAEEETRDITEQPVYQSTVEPGRENDNERRFNLFCWVPKIPYFST</sequence>
<dbReference type="SMART" id="SM00175">
    <property type="entry name" value="RAB"/>
    <property type="match status" value="1"/>
</dbReference>
<dbReference type="SMART" id="SM00173">
    <property type="entry name" value="RAS"/>
    <property type="match status" value="1"/>
</dbReference>
<dbReference type="GO" id="GO:0003924">
    <property type="term" value="F:GTPase activity"/>
    <property type="evidence" value="ECO:0007669"/>
    <property type="project" value="InterPro"/>
</dbReference>
<evidence type="ECO:0000313" key="3">
    <source>
        <dbReference type="EMBL" id="CAI5456782.1"/>
    </source>
</evidence>
<evidence type="ECO:0000256" key="2">
    <source>
        <dbReference type="ARBA" id="ARBA00023134"/>
    </source>
</evidence>
<protein>
    <submittedName>
        <fullName evidence="3">Uncharacterized protein</fullName>
    </submittedName>
</protein>
<dbReference type="GO" id="GO:0005525">
    <property type="term" value="F:GTP binding"/>
    <property type="evidence" value="ECO:0007669"/>
    <property type="project" value="UniProtKB-KW"/>
</dbReference>
<dbReference type="Gene3D" id="3.40.50.300">
    <property type="entry name" value="P-loop containing nucleotide triphosphate hydrolases"/>
    <property type="match status" value="1"/>
</dbReference>
<name>A0A9P1J5P8_9PELO</name>
<dbReference type="OrthoDB" id="28357at2759"/>
<proteinExistence type="predicted"/>
<reference evidence="3" key="1">
    <citation type="submission" date="2022-11" db="EMBL/GenBank/DDBJ databases">
        <authorList>
            <person name="Kikuchi T."/>
        </authorList>
    </citation>
    <scope>NUCLEOTIDE SEQUENCE</scope>
    <source>
        <strain evidence="3">PS1010</strain>
    </source>
</reference>
<dbReference type="InterPro" id="IPR027417">
    <property type="entry name" value="P-loop_NTPase"/>
</dbReference>
<comment type="caution">
    <text evidence="3">The sequence shown here is derived from an EMBL/GenBank/DDBJ whole genome shotgun (WGS) entry which is preliminary data.</text>
</comment>
<dbReference type="InterPro" id="IPR050227">
    <property type="entry name" value="Rab"/>
</dbReference>
<evidence type="ECO:0000313" key="4">
    <source>
        <dbReference type="Proteomes" id="UP001152747"/>
    </source>
</evidence>
<keyword evidence="4" id="KW-1185">Reference proteome</keyword>
<keyword evidence="2" id="KW-0342">GTP-binding</keyword>
<dbReference type="AlphaFoldDB" id="A0A9P1J5P8"/>
<dbReference type="EMBL" id="CANHGI010000006">
    <property type="protein sequence ID" value="CAI5456782.1"/>
    <property type="molecule type" value="Genomic_DNA"/>
</dbReference>